<feature type="compositionally biased region" description="Polar residues" evidence="1">
    <location>
        <begin position="90"/>
        <end position="100"/>
    </location>
</feature>
<organism evidence="2">
    <name type="scientific">Cacopsylla melanoneura</name>
    <dbReference type="NCBI Taxonomy" id="428564"/>
    <lineage>
        <taxon>Eukaryota</taxon>
        <taxon>Metazoa</taxon>
        <taxon>Ecdysozoa</taxon>
        <taxon>Arthropoda</taxon>
        <taxon>Hexapoda</taxon>
        <taxon>Insecta</taxon>
        <taxon>Pterygota</taxon>
        <taxon>Neoptera</taxon>
        <taxon>Paraneoptera</taxon>
        <taxon>Hemiptera</taxon>
        <taxon>Sternorrhyncha</taxon>
        <taxon>Psylloidea</taxon>
        <taxon>Psyllidae</taxon>
        <taxon>Psyllinae</taxon>
        <taxon>Cacopsylla</taxon>
    </lineage>
</organism>
<sequence length="170" mass="18701">MTSQRGFKDPTMTSQRGCKDSTMVASQKGYKDLPMTSQRGCKVDITMASQRGCKDLIMASQRGCKDPTMTSQRGYEHPSVTSPMGYKDPSVTSQMGSSAEQAYHASQDEDGPLICESCRKKHHSSGYYEDRATLHELSQHLHKCEEGKQEVNSGGVIGDHRVSNNSEGCE</sequence>
<feature type="region of interest" description="Disordered" evidence="1">
    <location>
        <begin position="1"/>
        <end position="35"/>
    </location>
</feature>
<name>A0A8D8ZDJ6_9HEMI</name>
<feature type="compositionally biased region" description="Polar residues" evidence="1">
    <location>
        <begin position="1"/>
        <end position="16"/>
    </location>
</feature>
<protein>
    <submittedName>
        <fullName evidence="2">S-antigen protein</fullName>
    </submittedName>
</protein>
<reference evidence="2" key="1">
    <citation type="submission" date="2021-05" db="EMBL/GenBank/DDBJ databases">
        <authorList>
            <person name="Alioto T."/>
            <person name="Alioto T."/>
            <person name="Gomez Garrido J."/>
        </authorList>
    </citation>
    <scope>NUCLEOTIDE SEQUENCE</scope>
</reference>
<accession>A0A8D8ZDJ6</accession>
<proteinExistence type="predicted"/>
<evidence type="ECO:0000256" key="1">
    <source>
        <dbReference type="SAM" id="MobiDB-lite"/>
    </source>
</evidence>
<evidence type="ECO:0000313" key="2">
    <source>
        <dbReference type="EMBL" id="CAG6745565.1"/>
    </source>
</evidence>
<feature type="region of interest" description="Disordered" evidence="1">
    <location>
        <begin position="147"/>
        <end position="170"/>
    </location>
</feature>
<dbReference type="AlphaFoldDB" id="A0A8D8ZDJ6"/>
<dbReference type="EMBL" id="HBUF01499985">
    <property type="protein sequence ID" value="CAG6745565.1"/>
    <property type="molecule type" value="Transcribed_RNA"/>
</dbReference>
<feature type="region of interest" description="Disordered" evidence="1">
    <location>
        <begin position="64"/>
        <end position="108"/>
    </location>
</feature>